<dbReference type="GO" id="GO:0047661">
    <property type="term" value="F:amino-acid racemase activity"/>
    <property type="evidence" value="ECO:0007669"/>
    <property type="project" value="InterPro"/>
</dbReference>
<dbReference type="STRING" id="871651.SAMN05421688_0621"/>
<proteinExistence type="inferred from homology"/>
<dbReference type="Gene3D" id="3.40.50.12500">
    <property type="match status" value="1"/>
</dbReference>
<dbReference type="RefSeq" id="WP_092060467.1">
    <property type="nucleotide sequence ID" value="NZ_FOJU01000001.1"/>
</dbReference>
<name>A0A1I0VGT3_9RHOB</name>
<dbReference type="PANTHER" id="PTHR28047">
    <property type="entry name" value="PROTEIN DCG1"/>
    <property type="match status" value="1"/>
</dbReference>
<dbReference type="OrthoDB" id="9791723at2"/>
<dbReference type="InterPro" id="IPR015942">
    <property type="entry name" value="Asp/Glu/hydantoin_racemase"/>
</dbReference>
<dbReference type="InterPro" id="IPR052186">
    <property type="entry name" value="Hydantoin_racemase-like"/>
</dbReference>
<evidence type="ECO:0000313" key="3">
    <source>
        <dbReference type="Proteomes" id="UP000198796"/>
    </source>
</evidence>
<dbReference type="InterPro" id="IPR053714">
    <property type="entry name" value="Iso_Racemase_Enz_sf"/>
</dbReference>
<keyword evidence="3" id="KW-1185">Reference proteome</keyword>
<dbReference type="AlphaFoldDB" id="A0A1I0VGT3"/>
<gene>
    <name evidence="2" type="ORF">SAMN05421688_0621</name>
</gene>
<reference evidence="2 3" key="1">
    <citation type="submission" date="2016-10" db="EMBL/GenBank/DDBJ databases">
        <authorList>
            <person name="de Groot N.N."/>
        </authorList>
    </citation>
    <scope>NUCLEOTIDE SEQUENCE [LARGE SCALE GENOMIC DNA]</scope>
    <source>
        <strain evidence="2 3">DSM 29316</strain>
    </source>
</reference>
<organism evidence="2 3">
    <name type="scientific">Poseidonocella pacifica</name>
    <dbReference type="NCBI Taxonomy" id="871651"/>
    <lineage>
        <taxon>Bacteria</taxon>
        <taxon>Pseudomonadati</taxon>
        <taxon>Pseudomonadota</taxon>
        <taxon>Alphaproteobacteria</taxon>
        <taxon>Rhodobacterales</taxon>
        <taxon>Roseobacteraceae</taxon>
        <taxon>Poseidonocella</taxon>
    </lineage>
</organism>
<protein>
    <submittedName>
        <fullName evidence="2">Allantoin racemase</fullName>
    </submittedName>
</protein>
<dbReference type="PANTHER" id="PTHR28047:SF5">
    <property type="entry name" value="PROTEIN DCG1"/>
    <property type="match status" value="1"/>
</dbReference>
<evidence type="ECO:0000313" key="2">
    <source>
        <dbReference type="EMBL" id="SFA75531.1"/>
    </source>
</evidence>
<dbReference type="Pfam" id="PF01177">
    <property type="entry name" value="Asp_Glu_race"/>
    <property type="match status" value="1"/>
</dbReference>
<comment type="similarity">
    <text evidence="1">Belongs to the HyuE racemase family.</text>
</comment>
<evidence type="ECO:0000256" key="1">
    <source>
        <dbReference type="ARBA" id="ARBA00038414"/>
    </source>
</evidence>
<dbReference type="EMBL" id="FOJU01000001">
    <property type="protein sequence ID" value="SFA75531.1"/>
    <property type="molecule type" value="Genomic_DNA"/>
</dbReference>
<sequence>MRVLFLNPNSSVHMTQSITETARDVLPEADILGWTNHDGPPAIQGPKDGEAAIPGVIAQLDRARDAGVDVIVIACFDDVALTEARAAAHCPVIGIGQASFHMAALLGGRFGVVTTVPEAAPVIEANIDALGFTRLCTGVRPSGLGVLQVEAGTPPVLDRLAREILAAKEDGATSVVLGCAGMARHRAALYGRTGVPLVDGVRSGAALALGLARLSPARF</sequence>
<accession>A0A1I0VGT3</accession>
<dbReference type="Proteomes" id="UP000198796">
    <property type="component" value="Unassembled WGS sequence"/>
</dbReference>